<dbReference type="InterPro" id="IPR040048">
    <property type="entry name" value="ZNF277"/>
</dbReference>
<dbReference type="InterPro" id="IPR013087">
    <property type="entry name" value="Znf_C2H2_type"/>
</dbReference>
<dbReference type="Pfam" id="PF00160">
    <property type="entry name" value="Pro_isomerase"/>
    <property type="match status" value="1"/>
</dbReference>
<dbReference type="AlphaFoldDB" id="A0ABD1ZXL6"/>
<evidence type="ECO:0000313" key="10">
    <source>
        <dbReference type="Proteomes" id="UP001607302"/>
    </source>
</evidence>
<keyword evidence="6" id="KW-0812">Transmembrane</keyword>
<evidence type="ECO:0000256" key="5">
    <source>
        <dbReference type="PROSITE-ProRule" id="PRU00042"/>
    </source>
</evidence>
<evidence type="ECO:0000256" key="3">
    <source>
        <dbReference type="ARBA" id="ARBA00022833"/>
    </source>
</evidence>
<evidence type="ECO:0000256" key="6">
    <source>
        <dbReference type="SAM" id="Phobius"/>
    </source>
</evidence>
<keyword evidence="10" id="KW-1185">Reference proteome</keyword>
<dbReference type="Gene3D" id="2.40.100.10">
    <property type="entry name" value="Cyclophilin-like"/>
    <property type="match status" value="1"/>
</dbReference>
<comment type="similarity">
    <text evidence="4">Belongs to the ZNF277 family.</text>
</comment>
<sequence length="929" mass="108995">MSGTCDSLSSMPVAYKSQFVGIDDEPCNSKCLFCENSFILPTNEKDFLTHLFKEHRLVIGDVWKIASLKSYIHYWRNRFKEQPITDFCTILLMDCTPDGKPSKNESYFLLSDCISEDKTLRDEIYRVKLEWVLAKQSEERSDTSFTRGCMFCKMNFSESRLIYIKHLSEKHNLYLGKPENLVFIDELLDKIQQSIESLICIYCEKVFKDRTALKEHMRKKLHKQINPYNKTFDKFYISNYSEPSRTRKCQKNYRYSKDIGLSSESEDEELSWSDWNDESISIFCLFCNHSDKDFPTILQHIKEQHNFDFKETSKDLTFYQKVKLVNYIRGRIHMQCCILCEERSGNILEHMTQKNHYKIPKQYIWDQPEFYFPMNENDSFLYNLDADNDSSEESDIENTFKDLSITSNDNTNNYSDNNNLIKVRVVGLVTTIAFQKARLYAQKLSQYLPQKYDVPQIRAMFQVDWHEYLQKMKVRIGGKIWALKRHVAVFINDVFIGSDIEFLEYLSESYVFHMPKNIEYYETLVKEYYKEFIAKTKRVYVYFTFTLDGFLIGSLLFMLYSDLLPKTCKHFLNLCTEKYGRINGFKVSPYINTYIHRIVKNGWIQFGGNTNCNMAIIPTIADESYCIPHNRRGILSMANNGKHSNQSQIVVSLKPNTWMNYHYVAFGQLVDGIQTLQKIEDIPTYYESPLKKVIISQCGEYILDVKTKMEAETDIFLEREPWIDVGENNLVHQFPYNTYSDISVWLNNVIDEIDIRDTASLLLAERYLSSLYCISANYLPETCPCNLKTDEEFYKSIDNTETNLYELLTSFWSETMCKEEKEIFIKKLCKIIISYISNSVDNKYNALKDTYGTVHKVLEFAYDIARATIAKVLKQDVNSIDTDAEINKLVKIQQQDDKKITESSLALIEDILNKSILHSLRSTTIVNCE</sequence>
<dbReference type="PROSITE" id="PS00028">
    <property type="entry name" value="ZINC_FINGER_C2H2_1"/>
    <property type="match status" value="1"/>
</dbReference>
<keyword evidence="2 5" id="KW-0863">Zinc-finger</keyword>
<dbReference type="CDD" id="cd00317">
    <property type="entry name" value="cyclophilin"/>
    <property type="match status" value="1"/>
</dbReference>
<dbReference type="InterPro" id="IPR036236">
    <property type="entry name" value="Znf_C2H2_sf"/>
</dbReference>
<name>A0ABD1ZXL6_VESSQ</name>
<dbReference type="Pfam" id="PF12756">
    <property type="entry name" value="zf-C2H2_2"/>
    <property type="match status" value="2"/>
</dbReference>
<proteinExistence type="inferred from homology"/>
<dbReference type="PANTHER" id="PTHR13267">
    <property type="entry name" value="ZINC FINGER PROTEIN 277"/>
    <property type="match status" value="1"/>
</dbReference>
<dbReference type="InterPro" id="IPR029000">
    <property type="entry name" value="Cyclophilin-like_dom_sf"/>
</dbReference>
<organism evidence="9 10">
    <name type="scientific">Vespula squamosa</name>
    <name type="common">Southern yellow jacket</name>
    <name type="synonym">Wasp</name>
    <dbReference type="NCBI Taxonomy" id="30214"/>
    <lineage>
        <taxon>Eukaryota</taxon>
        <taxon>Metazoa</taxon>
        <taxon>Ecdysozoa</taxon>
        <taxon>Arthropoda</taxon>
        <taxon>Hexapoda</taxon>
        <taxon>Insecta</taxon>
        <taxon>Pterygota</taxon>
        <taxon>Neoptera</taxon>
        <taxon>Endopterygota</taxon>
        <taxon>Hymenoptera</taxon>
        <taxon>Apocrita</taxon>
        <taxon>Aculeata</taxon>
        <taxon>Vespoidea</taxon>
        <taxon>Vespidae</taxon>
        <taxon>Vespinae</taxon>
        <taxon>Vespula</taxon>
    </lineage>
</organism>
<evidence type="ECO:0000256" key="4">
    <source>
        <dbReference type="ARBA" id="ARBA00034119"/>
    </source>
</evidence>
<keyword evidence="3" id="KW-0862">Zinc</keyword>
<feature type="domain" description="PPIase cyclophilin-type" evidence="7">
    <location>
        <begin position="542"/>
        <end position="700"/>
    </location>
</feature>
<protein>
    <submittedName>
        <fullName evidence="9">Zinc finger protein 277 isoform X1</fullName>
    </submittedName>
</protein>
<keyword evidence="1" id="KW-0479">Metal-binding</keyword>
<feature type="domain" description="C2H2-type" evidence="8">
    <location>
        <begin position="198"/>
        <end position="227"/>
    </location>
</feature>
<evidence type="ECO:0000259" key="8">
    <source>
        <dbReference type="PROSITE" id="PS50157"/>
    </source>
</evidence>
<dbReference type="SUPFAM" id="SSF57667">
    <property type="entry name" value="beta-beta-alpha zinc fingers"/>
    <property type="match status" value="2"/>
</dbReference>
<reference evidence="9 10" key="1">
    <citation type="journal article" date="2024" name="Ann. Entomol. Soc. Am.">
        <title>Genomic analyses of the southern and eastern yellowjacket wasps (Hymenoptera: Vespidae) reveal evolutionary signatures of social life.</title>
        <authorList>
            <person name="Catto M.A."/>
            <person name="Caine P.B."/>
            <person name="Orr S.E."/>
            <person name="Hunt B.G."/>
            <person name="Goodisman M.A.D."/>
        </authorList>
    </citation>
    <scope>NUCLEOTIDE SEQUENCE [LARGE SCALE GENOMIC DNA]</scope>
    <source>
        <strain evidence="9">233</strain>
        <tissue evidence="9">Head and thorax</tissue>
    </source>
</reference>
<dbReference type="GO" id="GO:0008270">
    <property type="term" value="F:zinc ion binding"/>
    <property type="evidence" value="ECO:0007669"/>
    <property type="project" value="UniProtKB-KW"/>
</dbReference>
<dbReference type="PROSITE" id="PS50157">
    <property type="entry name" value="ZINC_FINGER_C2H2_2"/>
    <property type="match status" value="1"/>
</dbReference>
<dbReference type="SMART" id="SM00355">
    <property type="entry name" value="ZnF_C2H2"/>
    <property type="match status" value="4"/>
</dbReference>
<evidence type="ECO:0000256" key="2">
    <source>
        <dbReference type="ARBA" id="ARBA00022771"/>
    </source>
</evidence>
<accession>A0ABD1ZXL6</accession>
<dbReference type="PROSITE" id="PS50072">
    <property type="entry name" value="CSA_PPIASE_2"/>
    <property type="match status" value="1"/>
</dbReference>
<keyword evidence="6" id="KW-0472">Membrane</keyword>
<dbReference type="EMBL" id="JAUDFV010000161">
    <property type="protein sequence ID" value="KAL2713078.1"/>
    <property type="molecule type" value="Genomic_DNA"/>
</dbReference>
<dbReference type="InterPro" id="IPR002130">
    <property type="entry name" value="Cyclophilin-type_PPIase_dom"/>
</dbReference>
<keyword evidence="6" id="KW-1133">Transmembrane helix</keyword>
<evidence type="ECO:0000313" key="9">
    <source>
        <dbReference type="EMBL" id="KAL2713078.1"/>
    </source>
</evidence>
<dbReference type="PRINTS" id="PR00153">
    <property type="entry name" value="CSAPPISMRASE"/>
</dbReference>
<dbReference type="InterPro" id="IPR041661">
    <property type="entry name" value="ZN622/Rei1/Reh1_Znf-C2H2"/>
</dbReference>
<dbReference type="PANTHER" id="PTHR13267:SF3">
    <property type="entry name" value="ZINC FINGER PROTEIN 277"/>
    <property type="match status" value="1"/>
</dbReference>
<comment type="caution">
    <text evidence="9">The sequence shown here is derived from an EMBL/GenBank/DDBJ whole genome shotgun (WGS) entry which is preliminary data.</text>
</comment>
<dbReference type="Proteomes" id="UP001607302">
    <property type="component" value="Unassembled WGS sequence"/>
</dbReference>
<dbReference type="SUPFAM" id="SSF50891">
    <property type="entry name" value="Cyclophilin-like"/>
    <property type="match status" value="1"/>
</dbReference>
<gene>
    <name evidence="9" type="ORF">V1478_017271</name>
</gene>
<evidence type="ECO:0000259" key="7">
    <source>
        <dbReference type="PROSITE" id="PS50072"/>
    </source>
</evidence>
<feature type="transmembrane region" description="Helical" evidence="6">
    <location>
        <begin position="539"/>
        <end position="560"/>
    </location>
</feature>
<evidence type="ECO:0000256" key="1">
    <source>
        <dbReference type="ARBA" id="ARBA00022723"/>
    </source>
</evidence>